<evidence type="ECO:0000313" key="2">
    <source>
        <dbReference type="EMBL" id="JAD44740.1"/>
    </source>
</evidence>
<protein>
    <submittedName>
        <fullName evidence="2">Uncharacterized protein</fullName>
    </submittedName>
</protein>
<dbReference type="EMBL" id="GBRH01253155">
    <property type="protein sequence ID" value="JAD44740.1"/>
    <property type="molecule type" value="Transcribed_RNA"/>
</dbReference>
<feature type="chain" id="PRO_5042928588" evidence="1">
    <location>
        <begin position="23"/>
        <end position="48"/>
    </location>
</feature>
<organism evidence="2">
    <name type="scientific">Arundo donax</name>
    <name type="common">Giant reed</name>
    <name type="synonym">Donax arundinaceus</name>
    <dbReference type="NCBI Taxonomy" id="35708"/>
    <lineage>
        <taxon>Eukaryota</taxon>
        <taxon>Viridiplantae</taxon>
        <taxon>Streptophyta</taxon>
        <taxon>Embryophyta</taxon>
        <taxon>Tracheophyta</taxon>
        <taxon>Spermatophyta</taxon>
        <taxon>Magnoliopsida</taxon>
        <taxon>Liliopsida</taxon>
        <taxon>Poales</taxon>
        <taxon>Poaceae</taxon>
        <taxon>PACMAD clade</taxon>
        <taxon>Arundinoideae</taxon>
        <taxon>Arundineae</taxon>
        <taxon>Arundo</taxon>
    </lineage>
</organism>
<sequence length="48" mass="5467">MDGASILLCMFTLLNFLNCAFRLCDHMVVLLIRHLKRNALNARSTTQS</sequence>
<feature type="signal peptide" evidence="1">
    <location>
        <begin position="1"/>
        <end position="22"/>
    </location>
</feature>
<accession>A0A0A9A6X1</accession>
<proteinExistence type="predicted"/>
<dbReference type="AlphaFoldDB" id="A0A0A9A6X1"/>
<reference evidence="2" key="1">
    <citation type="submission" date="2014-09" db="EMBL/GenBank/DDBJ databases">
        <authorList>
            <person name="Magalhaes I.L.F."/>
            <person name="Oliveira U."/>
            <person name="Santos F.R."/>
            <person name="Vidigal T.H.D.A."/>
            <person name="Brescovit A.D."/>
            <person name="Santos A.J."/>
        </authorList>
    </citation>
    <scope>NUCLEOTIDE SEQUENCE</scope>
    <source>
        <tissue evidence="2">Shoot tissue taken approximately 20 cm above the soil surface</tissue>
    </source>
</reference>
<keyword evidence="1" id="KW-0732">Signal</keyword>
<evidence type="ECO:0000256" key="1">
    <source>
        <dbReference type="SAM" id="SignalP"/>
    </source>
</evidence>
<name>A0A0A9A6X1_ARUDO</name>
<reference evidence="2" key="2">
    <citation type="journal article" date="2015" name="Data Brief">
        <title>Shoot transcriptome of the giant reed, Arundo donax.</title>
        <authorList>
            <person name="Barrero R.A."/>
            <person name="Guerrero F.D."/>
            <person name="Moolhuijzen P."/>
            <person name="Goolsby J.A."/>
            <person name="Tidwell J."/>
            <person name="Bellgard S.E."/>
            <person name="Bellgard M.I."/>
        </authorList>
    </citation>
    <scope>NUCLEOTIDE SEQUENCE</scope>
    <source>
        <tissue evidence="2">Shoot tissue taken approximately 20 cm above the soil surface</tissue>
    </source>
</reference>